<keyword evidence="4 6" id="KW-1133">Transmembrane helix</keyword>
<evidence type="ECO:0000256" key="6">
    <source>
        <dbReference type="SAM" id="Phobius"/>
    </source>
</evidence>
<feature type="transmembrane region" description="Helical" evidence="6">
    <location>
        <begin position="241"/>
        <end position="263"/>
    </location>
</feature>
<dbReference type="Pfam" id="PF01594">
    <property type="entry name" value="AI-2E_transport"/>
    <property type="match status" value="1"/>
</dbReference>
<keyword evidence="8" id="KW-1185">Reference proteome</keyword>
<evidence type="ECO:0000256" key="5">
    <source>
        <dbReference type="ARBA" id="ARBA00023136"/>
    </source>
</evidence>
<comment type="subcellular location">
    <subcellularLocation>
        <location evidence="1">Membrane</location>
        <topology evidence="1">Multi-pass membrane protein</topology>
    </subcellularLocation>
</comment>
<feature type="transmembrane region" description="Helical" evidence="6">
    <location>
        <begin position="148"/>
        <end position="177"/>
    </location>
</feature>
<feature type="transmembrane region" description="Helical" evidence="6">
    <location>
        <begin position="275"/>
        <end position="292"/>
    </location>
</feature>
<feature type="transmembrane region" description="Helical" evidence="6">
    <location>
        <begin position="9"/>
        <end position="27"/>
    </location>
</feature>
<organism evidence="7 8">
    <name type="scientific">Texcoconibacillus texcoconensis</name>
    <dbReference type="NCBI Taxonomy" id="1095777"/>
    <lineage>
        <taxon>Bacteria</taxon>
        <taxon>Bacillati</taxon>
        <taxon>Bacillota</taxon>
        <taxon>Bacilli</taxon>
        <taxon>Bacillales</taxon>
        <taxon>Bacillaceae</taxon>
        <taxon>Texcoconibacillus</taxon>
    </lineage>
</organism>
<dbReference type="NCBIfam" id="TIGR02872">
    <property type="entry name" value="spore_ytvI"/>
    <property type="match status" value="1"/>
</dbReference>
<dbReference type="GO" id="GO:0016020">
    <property type="term" value="C:membrane"/>
    <property type="evidence" value="ECO:0007669"/>
    <property type="project" value="UniProtKB-SubCell"/>
</dbReference>
<sequence>MTSINWKKILYILIGVLVAVFFIFFILPVSLPILLALLTAIILAPAVRVFQEKIKLNRKISVFFVFSLFLFAISITSFYATTQLTTQVNSLVDNMPRMINEANYAWMNFQDDVEERFPELPEGFFEDIDQHVTDWFIDVRDDFENSDIIGTVTSFIVSIPSYIISLLVYLIALYLFLLDMPRLKTKLFSYMKEKTAENVRFMVSRMSFVILGFLKAQFLVSLIILAVTLIGLYIIAPEVALVMSVIIWLIDFIPIIGSIAILAPWAIYHLVTDDIALGVQLLVLAGILLTIRRTVEPKIMGNQIGLSPLATLISLFIGMQLIGVLGFILGPLLVILFTSAREAGIIKVNLKI</sequence>
<evidence type="ECO:0000256" key="1">
    <source>
        <dbReference type="ARBA" id="ARBA00004141"/>
    </source>
</evidence>
<evidence type="ECO:0000313" key="7">
    <source>
        <dbReference type="EMBL" id="MBB5172208.1"/>
    </source>
</evidence>
<keyword evidence="3 6" id="KW-0812">Transmembrane</keyword>
<reference evidence="7 8" key="1">
    <citation type="submission" date="2020-08" db="EMBL/GenBank/DDBJ databases">
        <title>Genomic Encyclopedia of Type Strains, Phase IV (KMG-IV): sequencing the most valuable type-strain genomes for metagenomic binning, comparative biology and taxonomic classification.</title>
        <authorList>
            <person name="Goeker M."/>
        </authorList>
    </citation>
    <scope>NUCLEOTIDE SEQUENCE [LARGE SCALE GENOMIC DNA]</scope>
    <source>
        <strain evidence="7 8">DSM 24696</strain>
    </source>
</reference>
<dbReference type="PANTHER" id="PTHR21716">
    <property type="entry name" value="TRANSMEMBRANE PROTEIN"/>
    <property type="match status" value="1"/>
</dbReference>
<feature type="transmembrane region" description="Helical" evidence="6">
    <location>
        <begin position="312"/>
        <end position="337"/>
    </location>
</feature>
<gene>
    <name evidence="7" type="ORF">HNQ41_000348</name>
</gene>
<dbReference type="EMBL" id="JACHHB010000001">
    <property type="protein sequence ID" value="MBB5172208.1"/>
    <property type="molecule type" value="Genomic_DNA"/>
</dbReference>
<dbReference type="InterPro" id="IPR014227">
    <property type="entry name" value="YtvI-like"/>
</dbReference>
<dbReference type="InterPro" id="IPR002549">
    <property type="entry name" value="AI-2E-like"/>
</dbReference>
<feature type="transmembrane region" description="Helical" evidence="6">
    <location>
        <begin position="208"/>
        <end position="235"/>
    </location>
</feature>
<dbReference type="GO" id="GO:0055085">
    <property type="term" value="P:transmembrane transport"/>
    <property type="evidence" value="ECO:0007669"/>
    <property type="project" value="TreeGrafter"/>
</dbReference>
<feature type="transmembrane region" description="Helical" evidence="6">
    <location>
        <begin position="33"/>
        <end position="50"/>
    </location>
</feature>
<proteinExistence type="inferred from homology"/>
<evidence type="ECO:0000313" key="8">
    <source>
        <dbReference type="Proteomes" id="UP000551878"/>
    </source>
</evidence>
<evidence type="ECO:0000256" key="2">
    <source>
        <dbReference type="ARBA" id="ARBA00009773"/>
    </source>
</evidence>
<name>A0A840QLH0_9BACI</name>
<dbReference type="PANTHER" id="PTHR21716:SF68">
    <property type="entry name" value="TRANSPORT PROTEIN YTVI-RELATED"/>
    <property type="match status" value="1"/>
</dbReference>
<protein>
    <submittedName>
        <fullName evidence="7">Sporulation integral membrane protein YtvI</fullName>
    </submittedName>
</protein>
<feature type="transmembrane region" description="Helical" evidence="6">
    <location>
        <begin position="62"/>
        <end position="80"/>
    </location>
</feature>
<comment type="caution">
    <text evidence="7">The sequence shown here is derived from an EMBL/GenBank/DDBJ whole genome shotgun (WGS) entry which is preliminary data.</text>
</comment>
<dbReference type="Proteomes" id="UP000551878">
    <property type="component" value="Unassembled WGS sequence"/>
</dbReference>
<keyword evidence="5 6" id="KW-0472">Membrane</keyword>
<evidence type="ECO:0000256" key="3">
    <source>
        <dbReference type="ARBA" id="ARBA00022692"/>
    </source>
</evidence>
<accession>A0A840QLH0</accession>
<dbReference type="RefSeq" id="WP_184662677.1">
    <property type="nucleotide sequence ID" value="NZ_JACHHB010000001.1"/>
</dbReference>
<evidence type="ECO:0000256" key="4">
    <source>
        <dbReference type="ARBA" id="ARBA00022989"/>
    </source>
</evidence>
<dbReference type="AlphaFoldDB" id="A0A840QLH0"/>
<comment type="similarity">
    <text evidence="2">Belongs to the autoinducer-2 exporter (AI-2E) (TC 2.A.86) family.</text>
</comment>